<evidence type="ECO:0008006" key="4">
    <source>
        <dbReference type="Google" id="ProtNLM"/>
    </source>
</evidence>
<protein>
    <recommendedName>
        <fullName evidence="4">Tropomyosin</fullName>
    </recommendedName>
</protein>
<evidence type="ECO:0000313" key="3">
    <source>
        <dbReference type="Proteomes" id="UP001218188"/>
    </source>
</evidence>
<dbReference type="Proteomes" id="UP001218188">
    <property type="component" value="Unassembled WGS sequence"/>
</dbReference>
<comment type="caution">
    <text evidence="2">The sequence shown here is derived from an EMBL/GenBank/DDBJ whole genome shotgun (WGS) entry which is preliminary data.</text>
</comment>
<dbReference type="Gene3D" id="1.20.5.170">
    <property type="match status" value="1"/>
</dbReference>
<sequence length="126" mass="14545">MADTVELSYERLFQLRADANTAIERAEAAESKAKQLEQTLLEKHKDIKSLRVKLDTSEDALENTENPLREAMEKVAVRARDVKAERQAMAAQQERDKWETKCEEIDTKYRGTKAELDELEGRMEAF</sequence>
<proteinExistence type="predicted"/>
<dbReference type="AlphaFoldDB" id="A0AAD6S9C5"/>
<feature type="coiled-coil region" evidence="1">
    <location>
        <begin position="9"/>
        <end position="53"/>
    </location>
</feature>
<feature type="coiled-coil region" evidence="1">
    <location>
        <begin position="88"/>
        <end position="122"/>
    </location>
</feature>
<evidence type="ECO:0000313" key="2">
    <source>
        <dbReference type="EMBL" id="KAJ7023629.1"/>
    </source>
</evidence>
<accession>A0AAD6S9C5</accession>
<gene>
    <name evidence="2" type="ORF">C8F04DRAFT_1193267</name>
</gene>
<reference evidence="2" key="1">
    <citation type="submission" date="2023-03" db="EMBL/GenBank/DDBJ databases">
        <title>Massive genome expansion in bonnet fungi (Mycena s.s.) driven by repeated elements and novel gene families across ecological guilds.</title>
        <authorList>
            <consortium name="Lawrence Berkeley National Laboratory"/>
            <person name="Harder C.B."/>
            <person name="Miyauchi S."/>
            <person name="Viragh M."/>
            <person name="Kuo A."/>
            <person name="Thoen E."/>
            <person name="Andreopoulos B."/>
            <person name="Lu D."/>
            <person name="Skrede I."/>
            <person name="Drula E."/>
            <person name="Henrissat B."/>
            <person name="Morin E."/>
            <person name="Kohler A."/>
            <person name="Barry K."/>
            <person name="LaButti K."/>
            <person name="Morin E."/>
            <person name="Salamov A."/>
            <person name="Lipzen A."/>
            <person name="Mereny Z."/>
            <person name="Hegedus B."/>
            <person name="Baldrian P."/>
            <person name="Stursova M."/>
            <person name="Weitz H."/>
            <person name="Taylor A."/>
            <person name="Grigoriev I.V."/>
            <person name="Nagy L.G."/>
            <person name="Martin F."/>
            <person name="Kauserud H."/>
        </authorList>
    </citation>
    <scope>NUCLEOTIDE SEQUENCE</scope>
    <source>
        <strain evidence="2">CBHHK200</strain>
    </source>
</reference>
<organism evidence="2 3">
    <name type="scientific">Mycena alexandri</name>
    <dbReference type="NCBI Taxonomy" id="1745969"/>
    <lineage>
        <taxon>Eukaryota</taxon>
        <taxon>Fungi</taxon>
        <taxon>Dikarya</taxon>
        <taxon>Basidiomycota</taxon>
        <taxon>Agaricomycotina</taxon>
        <taxon>Agaricomycetes</taxon>
        <taxon>Agaricomycetidae</taxon>
        <taxon>Agaricales</taxon>
        <taxon>Marasmiineae</taxon>
        <taxon>Mycenaceae</taxon>
        <taxon>Mycena</taxon>
    </lineage>
</organism>
<keyword evidence="1" id="KW-0175">Coiled coil</keyword>
<dbReference type="SUPFAM" id="SSF57997">
    <property type="entry name" value="Tropomyosin"/>
    <property type="match status" value="1"/>
</dbReference>
<dbReference type="EMBL" id="JARJCM010000185">
    <property type="protein sequence ID" value="KAJ7023629.1"/>
    <property type="molecule type" value="Genomic_DNA"/>
</dbReference>
<keyword evidence="3" id="KW-1185">Reference proteome</keyword>
<evidence type="ECO:0000256" key="1">
    <source>
        <dbReference type="SAM" id="Coils"/>
    </source>
</evidence>
<name>A0AAD6S9C5_9AGAR</name>